<dbReference type="RefSeq" id="WP_194111889.1">
    <property type="nucleotide sequence ID" value="NZ_JADFFL010000004.1"/>
</dbReference>
<protein>
    <submittedName>
        <fullName evidence="2">Uncharacterized protein</fullName>
    </submittedName>
</protein>
<evidence type="ECO:0000313" key="3">
    <source>
        <dbReference type="Proteomes" id="UP000622475"/>
    </source>
</evidence>
<accession>A0A929PXV7</accession>
<evidence type="ECO:0000256" key="1">
    <source>
        <dbReference type="SAM" id="SignalP"/>
    </source>
</evidence>
<comment type="caution">
    <text evidence="2">The sequence shown here is derived from an EMBL/GenBank/DDBJ whole genome shotgun (WGS) entry which is preliminary data.</text>
</comment>
<keyword evidence="3" id="KW-1185">Reference proteome</keyword>
<feature type="signal peptide" evidence="1">
    <location>
        <begin position="1"/>
        <end position="19"/>
    </location>
</feature>
<dbReference type="InterPro" id="IPR011041">
    <property type="entry name" value="Quinoprot_gluc/sorb_DH_b-prop"/>
</dbReference>
<reference evidence="2" key="1">
    <citation type="submission" date="2020-10" db="EMBL/GenBank/DDBJ databases">
        <title>Mucilaginibacter mali sp. nov., isolated from rhizosphere soil of apple orchard.</title>
        <authorList>
            <person name="Lee J.-S."/>
            <person name="Kim H.S."/>
            <person name="Kim J.-S."/>
        </authorList>
    </citation>
    <scope>NUCLEOTIDE SEQUENCE</scope>
    <source>
        <strain evidence="2">KCTC 22746</strain>
    </source>
</reference>
<sequence>MKKIYLFAAAASLGVLLFAGINHKPALPYGFTNGTPEIKSITSLTFGPTGVLLLGDSHNAKVFAMDTKDSKKADAKAYDVKGIDTKIAEALGTTKENISITDMAINPVSKKLYIAVKSADGTPVLLSMTPDNKIAPVSLKNVDFSAIELNNAPSAEAKDRRGNSLRITSISDIGFADGKLLVSGLCNKEFSSSFRSIGFPFTGKQEDESTLEMYHTAHGRFETTSPVRTFTTTSIDGKKYLVAAYTCTPLVLFPMDELKPGAHVKGRTIAEMGNQNTPADMIWLKEGGKEQLIMANTNRPATKVSFDDIKNFKGTLTQRIDGAGGTNFIKLPYEKVLQLDKLDDSRAVVIQNRDGQVDLWTSDGKNI</sequence>
<dbReference type="AlphaFoldDB" id="A0A929PXV7"/>
<dbReference type="EMBL" id="JADFFL010000004">
    <property type="protein sequence ID" value="MBE9662677.1"/>
    <property type="molecule type" value="Genomic_DNA"/>
</dbReference>
<dbReference type="SUPFAM" id="SSF50952">
    <property type="entry name" value="Soluble quinoprotein glucose dehydrogenase"/>
    <property type="match status" value="1"/>
</dbReference>
<keyword evidence="1" id="KW-0732">Signal</keyword>
<evidence type="ECO:0000313" key="2">
    <source>
        <dbReference type="EMBL" id="MBE9662677.1"/>
    </source>
</evidence>
<organism evidence="2 3">
    <name type="scientific">Mucilaginibacter myungsuensis</name>
    <dbReference type="NCBI Taxonomy" id="649104"/>
    <lineage>
        <taxon>Bacteria</taxon>
        <taxon>Pseudomonadati</taxon>
        <taxon>Bacteroidota</taxon>
        <taxon>Sphingobacteriia</taxon>
        <taxon>Sphingobacteriales</taxon>
        <taxon>Sphingobacteriaceae</taxon>
        <taxon>Mucilaginibacter</taxon>
    </lineage>
</organism>
<proteinExistence type="predicted"/>
<gene>
    <name evidence="2" type="ORF">IRJ16_12360</name>
</gene>
<name>A0A929PXV7_9SPHI</name>
<dbReference type="Proteomes" id="UP000622475">
    <property type="component" value="Unassembled WGS sequence"/>
</dbReference>
<feature type="chain" id="PRO_5038058251" evidence="1">
    <location>
        <begin position="20"/>
        <end position="367"/>
    </location>
</feature>